<dbReference type="InterPro" id="IPR002060">
    <property type="entry name" value="Squ/phyt_synthse"/>
</dbReference>
<evidence type="ECO:0008006" key="3">
    <source>
        <dbReference type="Google" id="ProtNLM"/>
    </source>
</evidence>
<proteinExistence type="predicted"/>
<protein>
    <recommendedName>
        <fullName evidence="3">Phytoene synthase</fullName>
    </recommendedName>
</protein>
<dbReference type="EMBL" id="MEIL01000029">
    <property type="protein sequence ID" value="PIT38618.1"/>
    <property type="molecule type" value="Genomic_DNA"/>
</dbReference>
<reference evidence="1" key="1">
    <citation type="journal article" date="2017" name="MBio">
        <title>Type VI secretion-mediated competition in the bee gut microbiome.</title>
        <authorList>
            <person name="Steele M.I."/>
            <person name="Kwong W.K."/>
            <person name="Powell J.E."/>
            <person name="Whiteley M."/>
            <person name="Moran N.A."/>
        </authorList>
    </citation>
    <scope>NUCLEOTIDE SEQUENCE [LARGE SCALE GENOMIC DNA]</scope>
    <source>
        <strain evidence="1">WkB273</strain>
    </source>
</reference>
<dbReference type="Gene3D" id="1.10.600.10">
    <property type="entry name" value="Farnesyl Diphosphate Synthase"/>
    <property type="match status" value="1"/>
</dbReference>
<dbReference type="Pfam" id="PF00494">
    <property type="entry name" value="SQS_PSY"/>
    <property type="match status" value="1"/>
</dbReference>
<dbReference type="AlphaFoldDB" id="A0A2N9X615"/>
<gene>
    <name evidence="1" type="ORF">BHC54_08835</name>
</gene>
<accession>A0A2N9X615</accession>
<comment type="caution">
    <text evidence="1">The sequence shown here is derived from an EMBL/GenBank/DDBJ whole genome shotgun (WGS) entry which is preliminary data.</text>
</comment>
<name>A0A2N9X615_9NEIS</name>
<evidence type="ECO:0000313" key="2">
    <source>
        <dbReference type="Proteomes" id="UP000230202"/>
    </source>
</evidence>
<evidence type="ECO:0000313" key="1">
    <source>
        <dbReference type="EMBL" id="PIT38618.1"/>
    </source>
</evidence>
<dbReference type="InterPro" id="IPR008949">
    <property type="entry name" value="Isoprenoid_synthase_dom_sf"/>
</dbReference>
<organism evidence="1 2">
    <name type="scientific">Snodgrassella alvi</name>
    <dbReference type="NCBI Taxonomy" id="1196083"/>
    <lineage>
        <taxon>Bacteria</taxon>
        <taxon>Pseudomonadati</taxon>
        <taxon>Pseudomonadota</taxon>
        <taxon>Betaproteobacteria</taxon>
        <taxon>Neisseriales</taxon>
        <taxon>Neisseriaceae</taxon>
        <taxon>Snodgrassella</taxon>
    </lineage>
</organism>
<dbReference type="PANTHER" id="PTHR31480">
    <property type="entry name" value="BIFUNCTIONAL LYCOPENE CYCLASE/PHYTOENE SYNTHASE"/>
    <property type="match status" value="1"/>
</dbReference>
<dbReference type="Proteomes" id="UP000230202">
    <property type="component" value="Unassembled WGS sequence"/>
</dbReference>
<sequence>MHGNAGEMHRRGYNSILIKVFIAVQPLEYSYQKLSHGRNVMAFRFPFLSRSQRQALIVLYALQQELQDVVQDCSQADLALTTLSWWEKQINGLFASTDKPEHPLMQALLPLIGLYCLPQSELQALIDAYRTELTQARFQDMAQLRRYAAAAGMVQGRLSSRVLGFSVPQTLDFAGKVGETAVLVRLFSRIGADARQGKLYIPVETLQAFNVPAHLVINRQGGAEFKTLLNMSMAELQQQIKSVVAMLPSADRRRQRASLAVLATIAALLEEIRLDGVENIMNYQLIVPRARQQRLAWKTWLFGFNPVG</sequence>
<dbReference type="GO" id="GO:0016765">
    <property type="term" value="F:transferase activity, transferring alkyl or aryl (other than methyl) groups"/>
    <property type="evidence" value="ECO:0007669"/>
    <property type="project" value="UniProtKB-ARBA"/>
</dbReference>
<keyword evidence="2" id="KW-1185">Reference proteome</keyword>
<dbReference type="SUPFAM" id="SSF48576">
    <property type="entry name" value="Terpenoid synthases"/>
    <property type="match status" value="1"/>
</dbReference>